<keyword evidence="2" id="KW-0472">Membrane</keyword>
<dbReference type="EMBL" id="JAWWNJ010000077">
    <property type="protein sequence ID" value="KAK7005605.1"/>
    <property type="molecule type" value="Genomic_DNA"/>
</dbReference>
<accession>A0AAW0AAM1</accession>
<feature type="transmembrane region" description="Helical" evidence="2">
    <location>
        <begin position="241"/>
        <end position="265"/>
    </location>
</feature>
<keyword evidence="3" id="KW-0732">Signal</keyword>
<feature type="signal peptide" evidence="3">
    <location>
        <begin position="1"/>
        <end position="24"/>
    </location>
</feature>
<feature type="compositionally biased region" description="Low complexity" evidence="1">
    <location>
        <begin position="111"/>
        <end position="138"/>
    </location>
</feature>
<keyword evidence="2" id="KW-0812">Transmembrane</keyword>
<evidence type="ECO:0000256" key="2">
    <source>
        <dbReference type="SAM" id="Phobius"/>
    </source>
</evidence>
<evidence type="ECO:0000256" key="1">
    <source>
        <dbReference type="SAM" id="MobiDB-lite"/>
    </source>
</evidence>
<comment type="caution">
    <text evidence="4">The sequence shown here is derived from an EMBL/GenBank/DDBJ whole genome shotgun (WGS) entry which is preliminary data.</text>
</comment>
<organism evidence="4 5">
    <name type="scientific">Favolaschia claudopus</name>
    <dbReference type="NCBI Taxonomy" id="2862362"/>
    <lineage>
        <taxon>Eukaryota</taxon>
        <taxon>Fungi</taxon>
        <taxon>Dikarya</taxon>
        <taxon>Basidiomycota</taxon>
        <taxon>Agaricomycotina</taxon>
        <taxon>Agaricomycetes</taxon>
        <taxon>Agaricomycetidae</taxon>
        <taxon>Agaricales</taxon>
        <taxon>Marasmiineae</taxon>
        <taxon>Mycenaceae</taxon>
        <taxon>Favolaschia</taxon>
    </lineage>
</organism>
<evidence type="ECO:0000313" key="4">
    <source>
        <dbReference type="EMBL" id="KAK7005605.1"/>
    </source>
</evidence>
<dbReference type="Proteomes" id="UP001362999">
    <property type="component" value="Unassembled WGS sequence"/>
</dbReference>
<reference evidence="4 5" key="1">
    <citation type="journal article" date="2024" name="J Genomics">
        <title>Draft genome sequencing and assembly of Favolaschia claudopus CIRM-BRFM 2984 isolated from oak limbs.</title>
        <authorList>
            <person name="Navarro D."/>
            <person name="Drula E."/>
            <person name="Chaduli D."/>
            <person name="Cazenave R."/>
            <person name="Ahrendt S."/>
            <person name="Wang J."/>
            <person name="Lipzen A."/>
            <person name="Daum C."/>
            <person name="Barry K."/>
            <person name="Grigoriev I.V."/>
            <person name="Favel A."/>
            <person name="Rosso M.N."/>
            <person name="Martin F."/>
        </authorList>
    </citation>
    <scope>NUCLEOTIDE SEQUENCE [LARGE SCALE GENOMIC DNA]</scope>
    <source>
        <strain evidence="4 5">CIRM-BRFM 2984</strain>
    </source>
</reference>
<evidence type="ECO:0000256" key="3">
    <source>
        <dbReference type="SAM" id="SignalP"/>
    </source>
</evidence>
<feature type="region of interest" description="Disordered" evidence="1">
    <location>
        <begin position="154"/>
        <end position="191"/>
    </location>
</feature>
<feature type="region of interest" description="Disordered" evidence="1">
    <location>
        <begin position="82"/>
        <end position="138"/>
    </location>
</feature>
<sequence length="294" mass="28296">MLSLRPNYLAFLFLSFLALSPVNAAPVVVSRQTDGQTTTVMTQSTTSTPAGDMTQTCVITLTPIKDDQGNDAVRQVKTCKLTMGGVNNSGNNGNNGGTNGGNDNGGGNNGGDASSTAAGDNGNGGSATDSSGSASTASSGGGIIVNGVSSVSATPTDSAGGAASTDSAGGAGGANSASATPTPGAPAEAGAAAVSAGELTSIPLTAVSTGGVLPTGAAAAADQSPSPSSSSFTVPGQKIQVLPIGLGVFAGISVIALIVVGLVTYERTKYRKAFRARKLAESGAGMGYGGMAQR</sequence>
<name>A0AAW0AAM1_9AGAR</name>
<feature type="compositionally biased region" description="Gly residues" evidence="1">
    <location>
        <begin position="93"/>
        <end position="110"/>
    </location>
</feature>
<keyword evidence="2" id="KW-1133">Transmembrane helix</keyword>
<dbReference type="AlphaFoldDB" id="A0AAW0AAM1"/>
<keyword evidence="5" id="KW-1185">Reference proteome</keyword>
<protein>
    <submittedName>
        <fullName evidence="4">Uncharacterized protein</fullName>
    </submittedName>
</protein>
<feature type="chain" id="PRO_5043934168" evidence="3">
    <location>
        <begin position="25"/>
        <end position="294"/>
    </location>
</feature>
<evidence type="ECO:0000313" key="5">
    <source>
        <dbReference type="Proteomes" id="UP001362999"/>
    </source>
</evidence>
<gene>
    <name evidence="4" type="ORF">R3P38DRAFT_1710277</name>
</gene>
<proteinExistence type="predicted"/>